<sequence>MSIPNNPGDRQKLKLMLVEMTHCFGKMDSEREQLKEIKKEIKQTFDIAPKMANKIAKTMYLMDFTDQQAENDEFETMFQALERETKLQVV</sequence>
<evidence type="ECO:0000256" key="1">
    <source>
        <dbReference type="SAM" id="Coils"/>
    </source>
</evidence>
<name>A0A0F9EX78_9ZZZZ</name>
<gene>
    <name evidence="2" type="ORF">LCGC14_2022230</name>
</gene>
<dbReference type="InterPro" id="IPR020313">
    <property type="entry name" value="Double-stranded_DNA-bd"/>
</dbReference>
<reference evidence="2" key="1">
    <citation type="journal article" date="2015" name="Nature">
        <title>Complex archaea that bridge the gap between prokaryotes and eukaryotes.</title>
        <authorList>
            <person name="Spang A."/>
            <person name="Saw J.H."/>
            <person name="Jorgensen S.L."/>
            <person name="Zaremba-Niedzwiedzka K."/>
            <person name="Martijn J."/>
            <person name="Lind A.E."/>
            <person name="van Eijk R."/>
            <person name="Schleper C."/>
            <person name="Guy L."/>
            <person name="Ettema T.J."/>
        </authorList>
    </citation>
    <scope>NUCLEOTIDE SEQUENCE</scope>
</reference>
<dbReference type="AlphaFoldDB" id="A0A0F9EX78"/>
<dbReference type="Pfam" id="PF11126">
    <property type="entry name" value="Phage_DsbA"/>
    <property type="match status" value="1"/>
</dbReference>
<proteinExistence type="predicted"/>
<dbReference type="EMBL" id="LAZR01023374">
    <property type="protein sequence ID" value="KKL78698.1"/>
    <property type="molecule type" value="Genomic_DNA"/>
</dbReference>
<keyword evidence="1" id="KW-0175">Coiled coil</keyword>
<comment type="caution">
    <text evidence="2">The sequence shown here is derived from an EMBL/GenBank/DDBJ whole genome shotgun (WGS) entry which is preliminary data.</text>
</comment>
<feature type="coiled-coil region" evidence="1">
    <location>
        <begin position="27"/>
        <end position="84"/>
    </location>
</feature>
<accession>A0A0F9EX78</accession>
<organism evidence="2">
    <name type="scientific">marine sediment metagenome</name>
    <dbReference type="NCBI Taxonomy" id="412755"/>
    <lineage>
        <taxon>unclassified sequences</taxon>
        <taxon>metagenomes</taxon>
        <taxon>ecological metagenomes</taxon>
    </lineage>
</organism>
<evidence type="ECO:0000313" key="2">
    <source>
        <dbReference type="EMBL" id="KKL78698.1"/>
    </source>
</evidence>
<protein>
    <submittedName>
        <fullName evidence="2">Uncharacterized protein</fullName>
    </submittedName>
</protein>